<dbReference type="PANTHER" id="PTHR47926">
    <property type="entry name" value="PENTATRICOPEPTIDE REPEAT-CONTAINING PROTEIN"/>
    <property type="match status" value="1"/>
</dbReference>
<dbReference type="Gramene" id="AET1Gv20712400.1">
    <property type="protein sequence ID" value="AET1Gv20712400.1"/>
    <property type="gene ID" value="AET1Gv20712400"/>
</dbReference>
<reference evidence="4" key="2">
    <citation type="journal article" date="2017" name="Nat. Plants">
        <title>The Aegilops tauschii genome reveals multiple impacts of transposons.</title>
        <authorList>
            <person name="Zhao G."/>
            <person name="Zou C."/>
            <person name="Li K."/>
            <person name="Wang K."/>
            <person name="Li T."/>
            <person name="Gao L."/>
            <person name="Zhang X."/>
            <person name="Wang H."/>
            <person name="Yang Z."/>
            <person name="Liu X."/>
            <person name="Jiang W."/>
            <person name="Mao L."/>
            <person name="Kong X."/>
            <person name="Jiao Y."/>
            <person name="Jia J."/>
        </authorList>
    </citation>
    <scope>NUCLEOTIDE SEQUENCE [LARGE SCALE GENOMIC DNA]</scope>
    <source>
        <strain evidence="4">cv. AL8/78</strain>
    </source>
</reference>
<dbReference type="EnsemblPlants" id="AET1Gv20712400.1">
    <property type="protein sequence ID" value="AET1Gv20712400.1"/>
    <property type="gene ID" value="AET1Gv20712400"/>
</dbReference>
<keyword evidence="1" id="KW-0677">Repeat</keyword>
<dbReference type="GO" id="GO:0009451">
    <property type="term" value="P:RNA modification"/>
    <property type="evidence" value="ECO:0007669"/>
    <property type="project" value="InterPro"/>
</dbReference>
<reference evidence="3" key="5">
    <citation type="journal article" date="2021" name="G3 (Bethesda)">
        <title>Aegilops tauschii genome assembly Aet v5.0 features greater sequence contiguity and improved annotation.</title>
        <authorList>
            <person name="Wang L."/>
            <person name="Zhu T."/>
            <person name="Rodriguez J.C."/>
            <person name="Deal K.R."/>
            <person name="Dubcovsky J."/>
            <person name="McGuire P.E."/>
            <person name="Lux T."/>
            <person name="Spannagl M."/>
            <person name="Mayer K.F.X."/>
            <person name="Baldrich P."/>
            <person name="Meyers B.C."/>
            <person name="Huo N."/>
            <person name="Gu Y.Q."/>
            <person name="Zhou H."/>
            <person name="Devos K.M."/>
            <person name="Bennetzen J.L."/>
            <person name="Unver T."/>
            <person name="Budak H."/>
            <person name="Gulick P.J."/>
            <person name="Galiba G."/>
            <person name="Kalapos B."/>
            <person name="Nelson D.R."/>
            <person name="Li P."/>
            <person name="You F.M."/>
            <person name="Luo M.C."/>
            <person name="Dvorak J."/>
        </authorList>
    </citation>
    <scope>NUCLEOTIDE SEQUENCE [LARGE SCALE GENOMIC DNA]</scope>
    <source>
        <strain evidence="3">cv. AL8/78</strain>
    </source>
</reference>
<reference evidence="3" key="4">
    <citation type="submission" date="2019-03" db="UniProtKB">
        <authorList>
            <consortium name="EnsemblPlants"/>
        </authorList>
    </citation>
    <scope>IDENTIFICATION</scope>
</reference>
<dbReference type="Proteomes" id="UP000015105">
    <property type="component" value="Chromosome 1D"/>
</dbReference>
<accession>A0A452ZCI3</accession>
<dbReference type="AlphaFoldDB" id="A0A452ZCI3"/>
<organism evidence="3 4">
    <name type="scientific">Aegilops tauschii subsp. strangulata</name>
    <name type="common">Goatgrass</name>
    <dbReference type="NCBI Taxonomy" id="200361"/>
    <lineage>
        <taxon>Eukaryota</taxon>
        <taxon>Viridiplantae</taxon>
        <taxon>Streptophyta</taxon>
        <taxon>Embryophyta</taxon>
        <taxon>Tracheophyta</taxon>
        <taxon>Spermatophyta</taxon>
        <taxon>Magnoliopsida</taxon>
        <taxon>Liliopsida</taxon>
        <taxon>Poales</taxon>
        <taxon>Poaceae</taxon>
        <taxon>BOP clade</taxon>
        <taxon>Pooideae</taxon>
        <taxon>Triticodae</taxon>
        <taxon>Triticeae</taxon>
        <taxon>Triticinae</taxon>
        <taxon>Aegilops</taxon>
    </lineage>
</organism>
<name>A0A452ZCI3_AEGTS</name>
<protein>
    <recommendedName>
        <fullName evidence="5">Pentatricopeptide repeat-containing protein</fullName>
    </recommendedName>
</protein>
<dbReference type="GO" id="GO:0003723">
    <property type="term" value="F:RNA binding"/>
    <property type="evidence" value="ECO:0007669"/>
    <property type="project" value="InterPro"/>
</dbReference>
<keyword evidence="2" id="KW-0809">Transit peptide</keyword>
<evidence type="ECO:0000313" key="3">
    <source>
        <dbReference type="EnsemblPlants" id="AET1Gv20712400.1"/>
    </source>
</evidence>
<dbReference type="InterPro" id="IPR002885">
    <property type="entry name" value="PPR_rpt"/>
</dbReference>
<dbReference type="InterPro" id="IPR046960">
    <property type="entry name" value="PPR_At4g14850-like_plant"/>
</dbReference>
<dbReference type="InterPro" id="IPR011990">
    <property type="entry name" value="TPR-like_helical_dom_sf"/>
</dbReference>
<evidence type="ECO:0000313" key="4">
    <source>
        <dbReference type="Proteomes" id="UP000015105"/>
    </source>
</evidence>
<reference evidence="3" key="3">
    <citation type="journal article" date="2017" name="Nature">
        <title>Genome sequence of the progenitor of the wheat D genome Aegilops tauschii.</title>
        <authorList>
            <person name="Luo M.C."/>
            <person name="Gu Y.Q."/>
            <person name="Puiu D."/>
            <person name="Wang H."/>
            <person name="Twardziok S.O."/>
            <person name="Deal K.R."/>
            <person name="Huo N."/>
            <person name="Zhu T."/>
            <person name="Wang L."/>
            <person name="Wang Y."/>
            <person name="McGuire P.E."/>
            <person name="Liu S."/>
            <person name="Long H."/>
            <person name="Ramasamy R.K."/>
            <person name="Rodriguez J.C."/>
            <person name="Van S.L."/>
            <person name="Yuan L."/>
            <person name="Wang Z."/>
            <person name="Xia Z."/>
            <person name="Xiao L."/>
            <person name="Anderson O.D."/>
            <person name="Ouyang S."/>
            <person name="Liang Y."/>
            <person name="Zimin A.V."/>
            <person name="Pertea G."/>
            <person name="Qi P."/>
            <person name="Bennetzen J.L."/>
            <person name="Dai X."/>
            <person name="Dawson M.W."/>
            <person name="Muller H.G."/>
            <person name="Kugler K."/>
            <person name="Rivarola-Duarte L."/>
            <person name="Spannagl M."/>
            <person name="Mayer K.F.X."/>
            <person name="Lu F.H."/>
            <person name="Bevan M.W."/>
            <person name="Leroy P."/>
            <person name="Li P."/>
            <person name="You F.M."/>
            <person name="Sun Q."/>
            <person name="Liu Z."/>
            <person name="Lyons E."/>
            <person name="Wicker T."/>
            <person name="Salzberg S.L."/>
            <person name="Devos K.M."/>
            <person name="Dvorak J."/>
        </authorList>
    </citation>
    <scope>NUCLEOTIDE SEQUENCE [LARGE SCALE GENOMIC DNA]</scope>
    <source>
        <strain evidence="3">cv. AL8/78</strain>
    </source>
</reference>
<dbReference type="PANTHER" id="PTHR47926:SF365">
    <property type="entry name" value="DYW DOMAIN-CONTAINING PROTEIN"/>
    <property type="match status" value="1"/>
</dbReference>
<dbReference type="Pfam" id="PF01535">
    <property type="entry name" value="PPR"/>
    <property type="match status" value="2"/>
</dbReference>
<evidence type="ECO:0000256" key="1">
    <source>
        <dbReference type="ARBA" id="ARBA00022737"/>
    </source>
</evidence>
<dbReference type="Gene3D" id="1.25.40.10">
    <property type="entry name" value="Tetratricopeptide repeat domain"/>
    <property type="match status" value="1"/>
</dbReference>
<sequence>MLKENNIRMTVFLGTALVDMYAKCGEVHLGVEVFEGMKGKNVLVWTTMIKGLAMLGRGSDSLMLVSQRRAQVLSRMTLPSLARSVRAHALGWLTRVGSFSIPWSTTMVLNQR</sequence>
<dbReference type="STRING" id="200361.A0A452ZCI3"/>
<reference evidence="4" key="1">
    <citation type="journal article" date="2014" name="Science">
        <title>Ancient hybridizations among the ancestral genomes of bread wheat.</title>
        <authorList>
            <consortium name="International Wheat Genome Sequencing Consortium,"/>
            <person name="Marcussen T."/>
            <person name="Sandve S.R."/>
            <person name="Heier L."/>
            <person name="Spannagl M."/>
            <person name="Pfeifer M."/>
            <person name="Jakobsen K.S."/>
            <person name="Wulff B.B."/>
            <person name="Steuernagel B."/>
            <person name="Mayer K.F."/>
            <person name="Olsen O.A."/>
        </authorList>
    </citation>
    <scope>NUCLEOTIDE SEQUENCE [LARGE SCALE GENOMIC DNA]</scope>
    <source>
        <strain evidence="4">cv. AL8/78</strain>
    </source>
</reference>
<proteinExistence type="predicted"/>
<keyword evidence="4" id="KW-1185">Reference proteome</keyword>
<evidence type="ECO:0000256" key="2">
    <source>
        <dbReference type="ARBA" id="ARBA00022946"/>
    </source>
</evidence>
<evidence type="ECO:0008006" key="5">
    <source>
        <dbReference type="Google" id="ProtNLM"/>
    </source>
</evidence>